<dbReference type="GO" id="GO:0006508">
    <property type="term" value="P:proteolysis"/>
    <property type="evidence" value="ECO:0007669"/>
    <property type="project" value="UniProtKB-KW"/>
</dbReference>
<evidence type="ECO:0000313" key="2">
    <source>
        <dbReference type="Proteomes" id="UP000199071"/>
    </source>
</evidence>
<name>A0A1G6CH63_9HYPH</name>
<dbReference type="InterPro" id="IPR010321">
    <property type="entry name" value="DUF922"/>
</dbReference>
<keyword evidence="1" id="KW-0378">Hydrolase</keyword>
<dbReference type="EMBL" id="FMXQ01000004">
    <property type="protein sequence ID" value="SDB32210.1"/>
    <property type="molecule type" value="Genomic_DNA"/>
</dbReference>
<accession>A0A1G6CH63</accession>
<reference evidence="1 2" key="1">
    <citation type="submission" date="2016-10" db="EMBL/GenBank/DDBJ databases">
        <authorList>
            <person name="de Groot N.N."/>
        </authorList>
    </citation>
    <scope>NUCLEOTIDE SEQUENCE [LARGE SCALE GENOMIC DNA]</scope>
    <source>
        <strain evidence="1 2">ATCC 35022</strain>
    </source>
</reference>
<dbReference type="Proteomes" id="UP000199071">
    <property type="component" value="Unassembled WGS sequence"/>
</dbReference>
<organism evidence="1 2">
    <name type="scientific">Bauldia litoralis</name>
    <dbReference type="NCBI Taxonomy" id="665467"/>
    <lineage>
        <taxon>Bacteria</taxon>
        <taxon>Pseudomonadati</taxon>
        <taxon>Pseudomonadota</taxon>
        <taxon>Alphaproteobacteria</taxon>
        <taxon>Hyphomicrobiales</taxon>
        <taxon>Kaistiaceae</taxon>
        <taxon>Bauldia</taxon>
    </lineage>
</organism>
<evidence type="ECO:0000313" key="1">
    <source>
        <dbReference type="EMBL" id="SDB32210.1"/>
    </source>
</evidence>
<keyword evidence="2" id="KW-1185">Reference proteome</keyword>
<dbReference type="AlphaFoldDB" id="A0A1G6CH63"/>
<sequence>MAGRLASKRFGRDGRMKHRINRLALLLFLPILVVSVPQARADLVHSTQYRNHTVRGTTPPEVWRYMNAHPIMDPDDGPAYANLTHDHDLSLQTGTRNGRCEVTSLTFRWRFVLTLPKAADYGRMSGATQAMWTSFLAGLKRHEETHRTIFLECGAQFVPAAERLTGPAGCFGMKRKVQRFIDQRYATCMAKQKAFERQDRSRILGLAFIRAATGK</sequence>
<gene>
    <name evidence="1" type="ORF">SAMN02982931_02495</name>
</gene>
<dbReference type="STRING" id="665467.SAMN02982931_02495"/>
<dbReference type="GO" id="GO:0008233">
    <property type="term" value="F:peptidase activity"/>
    <property type="evidence" value="ECO:0007669"/>
    <property type="project" value="UniProtKB-KW"/>
</dbReference>
<protein>
    <submittedName>
        <fullName evidence="1">Predicted secreted Zn-dependent protease</fullName>
    </submittedName>
</protein>
<proteinExistence type="predicted"/>
<keyword evidence="1" id="KW-0645">Protease</keyword>
<dbReference type="Pfam" id="PF06037">
    <property type="entry name" value="DUF922"/>
    <property type="match status" value="1"/>
</dbReference>